<sequence length="39" mass="4658">MRERLGSELVDAFVKLKKSQWDDYSSHLTKWELDNTLDC</sequence>
<proteinExistence type="predicted"/>
<reference evidence="1" key="1">
    <citation type="submission" date="2018-05" db="EMBL/GenBank/DDBJ databases">
        <authorList>
            <person name="Lanie J.A."/>
            <person name="Ng W.-L."/>
            <person name="Kazmierczak K.M."/>
            <person name="Andrzejewski T.M."/>
            <person name="Davidsen T.M."/>
            <person name="Wayne K.J."/>
            <person name="Tettelin H."/>
            <person name="Glass J.I."/>
            <person name="Rusch D."/>
            <person name="Podicherti R."/>
            <person name="Tsui H.-C.T."/>
            <person name="Winkler M.E."/>
        </authorList>
    </citation>
    <scope>NUCLEOTIDE SEQUENCE</scope>
</reference>
<dbReference type="EMBL" id="UINC01173880">
    <property type="protein sequence ID" value="SVD79716.1"/>
    <property type="molecule type" value="Genomic_DNA"/>
</dbReference>
<protein>
    <recommendedName>
        <fullName evidence="2">GS catalytic domain-containing protein</fullName>
    </recommendedName>
</protein>
<evidence type="ECO:0008006" key="2">
    <source>
        <dbReference type="Google" id="ProtNLM"/>
    </source>
</evidence>
<gene>
    <name evidence="1" type="ORF">METZ01_LOCUS432570</name>
</gene>
<dbReference type="AlphaFoldDB" id="A0A382Y8S8"/>
<accession>A0A382Y8S8</accession>
<name>A0A382Y8S8_9ZZZZ</name>
<evidence type="ECO:0000313" key="1">
    <source>
        <dbReference type="EMBL" id="SVD79716.1"/>
    </source>
</evidence>
<organism evidence="1">
    <name type="scientific">marine metagenome</name>
    <dbReference type="NCBI Taxonomy" id="408172"/>
    <lineage>
        <taxon>unclassified sequences</taxon>
        <taxon>metagenomes</taxon>
        <taxon>ecological metagenomes</taxon>
    </lineage>
</organism>